<keyword evidence="1" id="KW-0472">Membrane</keyword>
<evidence type="ECO:0000313" key="4">
    <source>
        <dbReference type="Proteomes" id="UP000824782"/>
    </source>
</evidence>
<gene>
    <name evidence="3" type="ORF">GDO81_012213</name>
</gene>
<evidence type="ECO:0000256" key="2">
    <source>
        <dbReference type="SAM" id="SignalP"/>
    </source>
</evidence>
<feature type="signal peptide" evidence="2">
    <location>
        <begin position="1"/>
        <end position="23"/>
    </location>
</feature>
<keyword evidence="1" id="KW-1133">Transmembrane helix</keyword>
<dbReference type="Proteomes" id="UP000824782">
    <property type="component" value="Unassembled WGS sequence"/>
</dbReference>
<evidence type="ECO:0000256" key="1">
    <source>
        <dbReference type="SAM" id="Phobius"/>
    </source>
</evidence>
<evidence type="ECO:0000313" key="3">
    <source>
        <dbReference type="EMBL" id="KAG8572900.1"/>
    </source>
</evidence>
<keyword evidence="4" id="KW-1185">Reference proteome</keyword>
<reference evidence="3" key="1">
    <citation type="thesis" date="2020" institute="ProQuest LLC" country="789 East Eisenhower Parkway, Ann Arbor, MI, USA">
        <title>Comparative Genomics and Chromosome Evolution.</title>
        <authorList>
            <person name="Mudd A.B."/>
        </authorList>
    </citation>
    <scope>NUCLEOTIDE SEQUENCE</scope>
    <source>
        <strain evidence="3">237g6f4</strain>
        <tissue evidence="3">Blood</tissue>
    </source>
</reference>
<dbReference type="EMBL" id="WNYA01000005">
    <property type="protein sequence ID" value="KAG8572900.1"/>
    <property type="molecule type" value="Genomic_DNA"/>
</dbReference>
<organism evidence="3 4">
    <name type="scientific">Engystomops pustulosus</name>
    <name type="common">Tungara frog</name>
    <name type="synonym">Physalaemus pustulosus</name>
    <dbReference type="NCBI Taxonomy" id="76066"/>
    <lineage>
        <taxon>Eukaryota</taxon>
        <taxon>Metazoa</taxon>
        <taxon>Chordata</taxon>
        <taxon>Craniata</taxon>
        <taxon>Vertebrata</taxon>
        <taxon>Euteleostomi</taxon>
        <taxon>Amphibia</taxon>
        <taxon>Batrachia</taxon>
        <taxon>Anura</taxon>
        <taxon>Neobatrachia</taxon>
        <taxon>Hyloidea</taxon>
        <taxon>Leptodactylidae</taxon>
        <taxon>Leiuperinae</taxon>
        <taxon>Engystomops</taxon>
    </lineage>
</organism>
<accession>A0AAV7BJR5</accession>
<keyword evidence="1" id="KW-0812">Transmembrane</keyword>
<name>A0AAV7BJR5_ENGPU</name>
<proteinExistence type="predicted"/>
<sequence length="91" mass="9881">MRIVVSVLRVHWLLFQAFAHVAGIVISDAENSLTGSNAPGPSSSSETTIPDSKDVLSGVLSLNVFFIILVFFLFCQSLIPIRQGKHQGLQI</sequence>
<feature type="chain" id="PRO_5043697902" evidence="2">
    <location>
        <begin position="24"/>
        <end position="91"/>
    </location>
</feature>
<feature type="transmembrane region" description="Helical" evidence="1">
    <location>
        <begin position="55"/>
        <end position="75"/>
    </location>
</feature>
<dbReference type="AlphaFoldDB" id="A0AAV7BJR5"/>
<protein>
    <submittedName>
        <fullName evidence="3">Uncharacterized protein</fullName>
    </submittedName>
</protein>
<comment type="caution">
    <text evidence="3">The sequence shown here is derived from an EMBL/GenBank/DDBJ whole genome shotgun (WGS) entry which is preliminary data.</text>
</comment>
<keyword evidence="2" id="KW-0732">Signal</keyword>